<dbReference type="AlphaFoldDB" id="A0A1H2MWT2"/>
<accession>A0A1H2MWT2</accession>
<evidence type="ECO:0000313" key="2">
    <source>
        <dbReference type="Proteomes" id="UP000198600"/>
    </source>
</evidence>
<dbReference type="Proteomes" id="UP000198600">
    <property type="component" value="Chromosome I"/>
</dbReference>
<organism evidence="1 2">
    <name type="scientific">Pseudomonas mucidolens</name>
    <dbReference type="NCBI Taxonomy" id="46679"/>
    <lineage>
        <taxon>Bacteria</taxon>
        <taxon>Pseudomonadati</taxon>
        <taxon>Pseudomonadota</taxon>
        <taxon>Gammaproteobacteria</taxon>
        <taxon>Pseudomonadales</taxon>
        <taxon>Pseudomonadaceae</taxon>
        <taxon>Pseudomonas</taxon>
    </lineage>
</organism>
<protein>
    <submittedName>
        <fullName evidence="1">Uncharacterized protein</fullName>
    </submittedName>
</protein>
<evidence type="ECO:0000313" key="1">
    <source>
        <dbReference type="EMBL" id="SDU97418.1"/>
    </source>
</evidence>
<sequence>MGRTIRRVQTCIRFVQSDLIVPTLCVGMQPGTLCVPKADAERPLRHSHAGAWERLNNGGRRLRGQWRRFRVSDGNSPNCLR</sequence>
<dbReference type="STRING" id="46679.SAMN05216202_2503"/>
<gene>
    <name evidence="1" type="ORF">SAMN05216202_2503</name>
</gene>
<name>A0A1H2MWT2_9PSED</name>
<proteinExistence type="predicted"/>
<reference evidence="2" key="1">
    <citation type="submission" date="2016-10" db="EMBL/GenBank/DDBJ databases">
        <authorList>
            <person name="Varghese N."/>
            <person name="Submissions S."/>
        </authorList>
    </citation>
    <scope>NUCLEOTIDE SEQUENCE [LARGE SCALE GENOMIC DNA]</scope>
    <source>
        <strain evidence="2">LMG 2223</strain>
    </source>
</reference>
<keyword evidence="2" id="KW-1185">Reference proteome</keyword>
<dbReference type="EMBL" id="LT629802">
    <property type="protein sequence ID" value="SDU97418.1"/>
    <property type="molecule type" value="Genomic_DNA"/>
</dbReference>